<feature type="compositionally biased region" description="Pro residues" evidence="1">
    <location>
        <begin position="249"/>
        <end position="262"/>
    </location>
</feature>
<comment type="caution">
    <text evidence="2">The sequence shown here is derived from an EMBL/GenBank/DDBJ whole genome shotgun (WGS) entry which is preliminary data.</text>
</comment>
<evidence type="ECO:0000313" key="2">
    <source>
        <dbReference type="EMBL" id="KAK9808998.1"/>
    </source>
</evidence>
<evidence type="ECO:0000313" key="3">
    <source>
        <dbReference type="Proteomes" id="UP001489004"/>
    </source>
</evidence>
<protein>
    <submittedName>
        <fullName evidence="2">Uncharacterized protein</fullName>
    </submittedName>
</protein>
<name>A0AAW1PGI6_9CHLO</name>
<dbReference type="AlphaFoldDB" id="A0AAW1PGI6"/>
<feature type="compositionally biased region" description="Low complexity" evidence="1">
    <location>
        <begin position="200"/>
        <end position="230"/>
    </location>
</feature>
<dbReference type="Proteomes" id="UP001489004">
    <property type="component" value="Unassembled WGS sequence"/>
</dbReference>
<feature type="compositionally biased region" description="Basic and acidic residues" evidence="1">
    <location>
        <begin position="334"/>
        <end position="360"/>
    </location>
</feature>
<reference evidence="2 3" key="1">
    <citation type="journal article" date="2024" name="Nat. Commun.">
        <title>Phylogenomics reveals the evolutionary origins of lichenization in chlorophyte algae.</title>
        <authorList>
            <person name="Puginier C."/>
            <person name="Libourel C."/>
            <person name="Otte J."/>
            <person name="Skaloud P."/>
            <person name="Haon M."/>
            <person name="Grisel S."/>
            <person name="Petersen M."/>
            <person name="Berrin J.G."/>
            <person name="Delaux P.M."/>
            <person name="Dal Grande F."/>
            <person name="Keller J."/>
        </authorList>
    </citation>
    <scope>NUCLEOTIDE SEQUENCE [LARGE SCALE GENOMIC DNA]</scope>
    <source>
        <strain evidence="2 3">SAG 2043</strain>
    </source>
</reference>
<feature type="compositionally biased region" description="Low complexity" evidence="1">
    <location>
        <begin position="314"/>
        <end position="330"/>
    </location>
</feature>
<evidence type="ECO:0000256" key="1">
    <source>
        <dbReference type="SAM" id="MobiDB-lite"/>
    </source>
</evidence>
<dbReference type="EMBL" id="JALJOR010000011">
    <property type="protein sequence ID" value="KAK9808998.1"/>
    <property type="molecule type" value="Genomic_DNA"/>
</dbReference>
<feature type="compositionally biased region" description="Polar residues" evidence="1">
    <location>
        <begin position="231"/>
        <end position="244"/>
    </location>
</feature>
<proteinExistence type="predicted"/>
<keyword evidence="3" id="KW-1185">Reference proteome</keyword>
<gene>
    <name evidence="2" type="ORF">WJX72_007650</name>
</gene>
<feature type="region of interest" description="Disordered" evidence="1">
    <location>
        <begin position="193"/>
        <end position="288"/>
    </location>
</feature>
<accession>A0AAW1PGI6</accession>
<feature type="region of interest" description="Disordered" evidence="1">
    <location>
        <begin position="306"/>
        <end position="360"/>
    </location>
</feature>
<organism evidence="2 3">
    <name type="scientific">[Myrmecia] bisecta</name>
    <dbReference type="NCBI Taxonomy" id="41462"/>
    <lineage>
        <taxon>Eukaryota</taxon>
        <taxon>Viridiplantae</taxon>
        <taxon>Chlorophyta</taxon>
        <taxon>core chlorophytes</taxon>
        <taxon>Trebouxiophyceae</taxon>
        <taxon>Trebouxiales</taxon>
        <taxon>Trebouxiaceae</taxon>
        <taxon>Myrmecia</taxon>
    </lineage>
</organism>
<sequence>MLTALAGQDDDDDGLVGEPDWLQLPLVWVITVGQESCLTMDLSAGEDDARCMVVWEDIADANACITCLGEAGSLPADMEVDISGYEPYGALRVAGGGGYQVAFAPEGVLQGLSDLDVEGIHVELLMNASIFPLDYVAALLRQRQQRADAAAKLDAQRARFAAHKRQGSAGAGSAAAARSTVIEADRVILPDYRRQQGNQAPSPAELGSSSSESDSGDEAGSAADQQGAASRNGSQNGSAPSLNGSRSSQPPPPPPVSSPAAPPAASRTQQYASMARKQEQRPRSQGVEELLERTREFPLPSEHLAAEEQRRQRQAQQAQQAELEQDAAAATGSEEGRRGADAARQSRAEQREGAAQKRREAVDSNWWHMLPYICVPTIAGMDGVEGFLVQDLSSDDSGASHILAFQDRDDADRLIWVLQRWCDEQALRMRVAPFSAAQIRERAELQGAQVMVFRKGQLPLKPGMTQEEVANMAFIYSRT</sequence>